<evidence type="ECO:0000313" key="7">
    <source>
        <dbReference type="EMBL" id="AZS15640.1"/>
    </source>
</evidence>
<proteinExistence type="inferred from homology"/>
<gene>
    <name evidence="7" type="ORF">EI981_15130</name>
</gene>
<dbReference type="Proteomes" id="UP000270678">
    <property type="component" value="Chromosome"/>
</dbReference>
<accession>A0A3S9UZD7</accession>
<feature type="domain" description="Maltose/galactoside acetyltransferase" evidence="6">
    <location>
        <begin position="5"/>
        <end position="59"/>
    </location>
</feature>
<dbReference type="InterPro" id="IPR039369">
    <property type="entry name" value="LacA-like"/>
</dbReference>
<evidence type="ECO:0000256" key="5">
    <source>
        <dbReference type="RuleBase" id="RU367021"/>
    </source>
</evidence>
<reference evidence="8" key="1">
    <citation type="submission" date="2018-12" db="EMBL/GenBank/DDBJ databases">
        <title>Complete genome sequence of Paenibacillus sp. MBLB1234.</title>
        <authorList>
            <person name="Nam Y.-D."/>
            <person name="Kang J."/>
            <person name="Chung W.-H."/>
            <person name="Park Y.S."/>
        </authorList>
    </citation>
    <scope>NUCLEOTIDE SEQUENCE [LARGE SCALE GENOMIC DNA]</scope>
    <source>
        <strain evidence="8">MBLB1234</strain>
    </source>
</reference>
<organism evidence="7 8">
    <name type="scientific">Paenibacillus lutimineralis</name>
    <dbReference type="NCBI Taxonomy" id="2707005"/>
    <lineage>
        <taxon>Bacteria</taxon>
        <taxon>Bacillati</taxon>
        <taxon>Bacillota</taxon>
        <taxon>Bacilli</taxon>
        <taxon>Bacillales</taxon>
        <taxon>Paenibacillaceae</taxon>
        <taxon>Paenibacillus</taxon>
    </lineage>
</organism>
<keyword evidence="3" id="KW-0677">Repeat</keyword>
<dbReference type="EC" id="2.3.1.-" evidence="5"/>
<dbReference type="Pfam" id="PF00132">
    <property type="entry name" value="Hexapep"/>
    <property type="match status" value="1"/>
</dbReference>
<dbReference type="PANTHER" id="PTHR43017">
    <property type="entry name" value="GALACTOSIDE O-ACETYLTRANSFERASE"/>
    <property type="match status" value="1"/>
</dbReference>
<comment type="similarity">
    <text evidence="1 5">Belongs to the transferase hexapeptide repeat family.</text>
</comment>
<keyword evidence="4 5" id="KW-0012">Acyltransferase</keyword>
<dbReference type="PROSITE" id="PS00101">
    <property type="entry name" value="HEXAPEP_TRANSFERASES"/>
    <property type="match status" value="1"/>
</dbReference>
<dbReference type="AlphaFoldDB" id="A0A3S9UZD7"/>
<dbReference type="InterPro" id="IPR011004">
    <property type="entry name" value="Trimer_LpxA-like_sf"/>
</dbReference>
<dbReference type="Pfam" id="PF12464">
    <property type="entry name" value="Mac"/>
    <property type="match status" value="1"/>
</dbReference>
<dbReference type="InterPro" id="IPR018357">
    <property type="entry name" value="Hexapep_transf_CS"/>
</dbReference>
<evidence type="ECO:0000256" key="1">
    <source>
        <dbReference type="ARBA" id="ARBA00007274"/>
    </source>
</evidence>
<evidence type="ECO:0000313" key="8">
    <source>
        <dbReference type="Proteomes" id="UP000270678"/>
    </source>
</evidence>
<dbReference type="PANTHER" id="PTHR43017:SF1">
    <property type="entry name" value="ACETYLTRANSFERASE YJL218W-RELATED"/>
    <property type="match status" value="1"/>
</dbReference>
<dbReference type="EMBL" id="CP034346">
    <property type="protein sequence ID" value="AZS15640.1"/>
    <property type="molecule type" value="Genomic_DNA"/>
</dbReference>
<dbReference type="FunFam" id="2.160.10.10:FF:000008">
    <property type="entry name" value="Maltose O-acetyltransferase"/>
    <property type="match status" value="1"/>
</dbReference>
<name>A0A3S9UZD7_9BACL</name>
<evidence type="ECO:0000256" key="2">
    <source>
        <dbReference type="ARBA" id="ARBA00022679"/>
    </source>
</evidence>
<protein>
    <recommendedName>
        <fullName evidence="5">Acetyltransferase</fullName>
        <ecNumber evidence="5">2.3.1.-</ecNumber>
    </recommendedName>
</protein>
<evidence type="ECO:0000256" key="4">
    <source>
        <dbReference type="ARBA" id="ARBA00023315"/>
    </source>
</evidence>
<dbReference type="KEGG" id="plut:EI981_15130"/>
<keyword evidence="8" id="KW-1185">Reference proteome</keyword>
<evidence type="ECO:0000259" key="6">
    <source>
        <dbReference type="SMART" id="SM01266"/>
    </source>
</evidence>
<dbReference type="RefSeq" id="WP_126999477.1">
    <property type="nucleotide sequence ID" value="NZ_CP034346.1"/>
</dbReference>
<dbReference type="CDD" id="cd03357">
    <property type="entry name" value="LbH_MAT_GAT"/>
    <property type="match status" value="1"/>
</dbReference>
<dbReference type="OrthoDB" id="9812571at2"/>
<dbReference type="InterPro" id="IPR001451">
    <property type="entry name" value="Hexapep"/>
</dbReference>
<keyword evidence="2 5" id="KW-0808">Transferase</keyword>
<dbReference type="Gene3D" id="2.160.10.10">
    <property type="entry name" value="Hexapeptide repeat proteins"/>
    <property type="match status" value="1"/>
</dbReference>
<evidence type="ECO:0000256" key="3">
    <source>
        <dbReference type="ARBA" id="ARBA00022737"/>
    </source>
</evidence>
<dbReference type="InterPro" id="IPR024688">
    <property type="entry name" value="Mac_dom"/>
</dbReference>
<dbReference type="SMART" id="SM01266">
    <property type="entry name" value="Mac"/>
    <property type="match status" value="1"/>
</dbReference>
<sequence length="205" mass="22575">MATNKEKMLAGKLYMAGTGELAQDSKKSRMLTRLFNNTTEEQKDYRGKLLRDLFESVGESVYIEPPFRCDYGCNISVGDNFYANFDCIILDVAKVKIGSNVLFGPRVSVFTAGHPVDADVRNTLLEFGTPITIGDNVWVGGNTVINPGVTIGSNVIIGSGSVVTKDIPDGVIAVGNPCRVLRPITEEDKKHWEKMKEEYYADVED</sequence>
<dbReference type="SUPFAM" id="SSF51161">
    <property type="entry name" value="Trimeric LpxA-like enzymes"/>
    <property type="match status" value="1"/>
</dbReference>
<dbReference type="GO" id="GO:0008870">
    <property type="term" value="F:galactoside O-acetyltransferase activity"/>
    <property type="evidence" value="ECO:0007669"/>
    <property type="project" value="TreeGrafter"/>
</dbReference>